<feature type="region of interest" description="Disordered" evidence="1">
    <location>
        <begin position="94"/>
        <end position="126"/>
    </location>
</feature>
<feature type="domain" description="LexA repressor DNA-binding" evidence="2">
    <location>
        <begin position="5"/>
        <end position="44"/>
    </location>
</feature>
<dbReference type="AlphaFoldDB" id="K1LFS5"/>
<dbReference type="Proteomes" id="UP000004738">
    <property type="component" value="Unassembled WGS sequence"/>
</dbReference>
<dbReference type="InterPro" id="IPR036390">
    <property type="entry name" value="WH_DNA-bd_sf"/>
</dbReference>
<evidence type="ECO:0000313" key="3">
    <source>
        <dbReference type="EMBL" id="EKB43294.1"/>
    </source>
</evidence>
<dbReference type="GO" id="GO:0004252">
    <property type="term" value="F:serine-type endopeptidase activity"/>
    <property type="evidence" value="ECO:0007669"/>
    <property type="project" value="UniProtKB-EC"/>
</dbReference>
<dbReference type="InterPro" id="IPR006199">
    <property type="entry name" value="LexA_DNA-bd_dom"/>
</dbReference>
<dbReference type="SUPFAM" id="SSF46785">
    <property type="entry name" value="Winged helix' DNA-binding domain"/>
    <property type="match status" value="1"/>
</dbReference>
<comment type="caution">
    <text evidence="3">The sequence shown here is derived from an EMBL/GenBank/DDBJ whole genome shotgun (WGS) entry which is preliminary data.</text>
</comment>
<reference evidence="3 4" key="1">
    <citation type="journal article" date="2012" name="J. Bacteriol.">
        <title>Draft Genome Sequence of Bacillus isronensis Strain B3W22, Isolated from the Upper Atmosphere.</title>
        <authorList>
            <person name="Shivaji S."/>
            <person name="Ara S."/>
            <person name="Singh S.K."/>
            <person name="Bandi S."/>
            <person name="Singh A."/>
            <person name="Pinnaka A.K."/>
        </authorList>
    </citation>
    <scope>NUCLEOTIDE SEQUENCE [LARGE SCALE GENOMIC DNA]</scope>
    <source>
        <strain evidence="3 4">B3W22</strain>
    </source>
</reference>
<name>K1LFS5_9BACL</name>
<dbReference type="Pfam" id="PF01726">
    <property type="entry name" value="LexA_DNA_bind"/>
    <property type="match status" value="1"/>
</dbReference>
<dbReference type="GO" id="GO:0006508">
    <property type="term" value="P:proteolysis"/>
    <property type="evidence" value="ECO:0007669"/>
    <property type="project" value="InterPro"/>
</dbReference>
<keyword evidence="4" id="KW-1185">Reference proteome</keyword>
<organism evidence="3 4">
    <name type="scientific">Solibacillus isronensis B3W22</name>
    <dbReference type="NCBI Taxonomy" id="1224748"/>
    <lineage>
        <taxon>Bacteria</taxon>
        <taxon>Bacillati</taxon>
        <taxon>Bacillota</taxon>
        <taxon>Bacilli</taxon>
        <taxon>Bacillales</taxon>
        <taxon>Caryophanaceae</taxon>
        <taxon>Solibacillus</taxon>
    </lineage>
</organism>
<proteinExistence type="predicted"/>
<evidence type="ECO:0000256" key="1">
    <source>
        <dbReference type="SAM" id="MobiDB-lite"/>
    </source>
</evidence>
<keyword evidence="3" id="KW-0378">Hydrolase</keyword>
<accession>K1LFS5</accession>
<evidence type="ECO:0000313" key="4">
    <source>
        <dbReference type="Proteomes" id="UP000004738"/>
    </source>
</evidence>
<evidence type="ECO:0000259" key="2">
    <source>
        <dbReference type="Pfam" id="PF01726"/>
    </source>
</evidence>
<sequence>MDTRPSMREIGDAVGLASLSSVTHQLSQLEKLGYIRRDPRRPRAMEILLPLQLKGDAKLEVVEGQDSLKAANGMNVSELDHLGRHRHGVLLVGRHRRRRSDPGRPGRLRTFSPFPRPVGGSTANCS</sequence>
<dbReference type="Gene3D" id="1.10.10.10">
    <property type="entry name" value="Winged helix-like DNA-binding domain superfamily/Winged helix DNA-binding domain"/>
    <property type="match status" value="1"/>
</dbReference>
<protein>
    <submittedName>
        <fullName evidence="3">LexA repressor</fullName>
        <ecNumber evidence="3">3.4.21.88</ecNumber>
    </submittedName>
</protein>
<gene>
    <name evidence="3" type="primary">lexA_2</name>
    <name evidence="3" type="ORF">B857_03944</name>
</gene>
<dbReference type="EC" id="3.4.21.88" evidence="3"/>
<dbReference type="EMBL" id="AMCK01000069">
    <property type="protein sequence ID" value="EKB43294.1"/>
    <property type="molecule type" value="Genomic_DNA"/>
</dbReference>
<dbReference type="InterPro" id="IPR036388">
    <property type="entry name" value="WH-like_DNA-bd_sf"/>
</dbReference>